<dbReference type="InterPro" id="IPR019734">
    <property type="entry name" value="TPR_rpt"/>
</dbReference>
<accession>A0A9D9IDJ6</accession>
<dbReference type="PROSITE" id="PS51257">
    <property type="entry name" value="PROKAR_LIPOPROTEIN"/>
    <property type="match status" value="1"/>
</dbReference>
<evidence type="ECO:0000256" key="1">
    <source>
        <dbReference type="PROSITE-ProRule" id="PRU00339"/>
    </source>
</evidence>
<dbReference type="EMBL" id="JADIMF010000114">
    <property type="protein sequence ID" value="MBO8469541.1"/>
    <property type="molecule type" value="Genomic_DNA"/>
</dbReference>
<proteinExistence type="predicted"/>
<reference evidence="4" key="2">
    <citation type="journal article" date="2021" name="PeerJ">
        <title>Extensive microbial diversity within the chicken gut microbiome revealed by metagenomics and culture.</title>
        <authorList>
            <person name="Gilroy R."/>
            <person name="Ravi A."/>
            <person name="Getino M."/>
            <person name="Pursley I."/>
            <person name="Horton D.L."/>
            <person name="Alikhan N.F."/>
            <person name="Baker D."/>
            <person name="Gharbi K."/>
            <person name="Hall N."/>
            <person name="Watson M."/>
            <person name="Adriaenssens E.M."/>
            <person name="Foster-Nyarko E."/>
            <person name="Jarju S."/>
            <person name="Secka A."/>
            <person name="Antonio M."/>
            <person name="Oren A."/>
            <person name="Chaudhuri R.R."/>
            <person name="La Ragione R."/>
            <person name="Hildebrand F."/>
            <person name="Pallen M.J."/>
        </authorList>
    </citation>
    <scope>NUCLEOTIDE SEQUENCE</scope>
    <source>
        <strain evidence="4">14700</strain>
    </source>
</reference>
<feature type="compositionally biased region" description="Acidic residues" evidence="2">
    <location>
        <begin position="231"/>
        <end position="282"/>
    </location>
</feature>
<keyword evidence="1" id="KW-0802">TPR repeat</keyword>
<evidence type="ECO:0000313" key="5">
    <source>
        <dbReference type="Proteomes" id="UP000810292"/>
    </source>
</evidence>
<dbReference type="Gene3D" id="1.25.40.10">
    <property type="entry name" value="Tetratricopeptide repeat domain"/>
    <property type="match status" value="1"/>
</dbReference>
<evidence type="ECO:0000313" key="4">
    <source>
        <dbReference type="EMBL" id="MBO8469541.1"/>
    </source>
</evidence>
<dbReference type="InterPro" id="IPR011990">
    <property type="entry name" value="TPR-like_helical_dom_sf"/>
</dbReference>
<name>A0A9D9IDJ6_9SPIO</name>
<feature type="repeat" description="TPR" evidence="1">
    <location>
        <begin position="57"/>
        <end position="90"/>
    </location>
</feature>
<dbReference type="PROSITE" id="PS50005">
    <property type="entry name" value="TPR"/>
    <property type="match status" value="1"/>
</dbReference>
<organism evidence="4 5">
    <name type="scientific">Candidatus Ornithospirochaeta stercoravium</name>
    <dbReference type="NCBI Taxonomy" id="2840897"/>
    <lineage>
        <taxon>Bacteria</taxon>
        <taxon>Pseudomonadati</taxon>
        <taxon>Spirochaetota</taxon>
        <taxon>Spirochaetia</taxon>
        <taxon>Spirochaetales</taxon>
        <taxon>Spirochaetaceae</taxon>
        <taxon>Spirochaetaceae incertae sedis</taxon>
        <taxon>Candidatus Ornithospirochaeta</taxon>
    </lineage>
</organism>
<evidence type="ECO:0000256" key="3">
    <source>
        <dbReference type="SAM" id="SignalP"/>
    </source>
</evidence>
<protein>
    <recommendedName>
        <fullName evidence="6">Tetratricopeptide repeat protein</fullName>
    </recommendedName>
</protein>
<gene>
    <name evidence="4" type="ORF">IAA72_07140</name>
</gene>
<evidence type="ECO:0008006" key="6">
    <source>
        <dbReference type="Google" id="ProtNLM"/>
    </source>
</evidence>
<dbReference type="AlphaFoldDB" id="A0A9D9IDJ6"/>
<dbReference type="SUPFAM" id="SSF48452">
    <property type="entry name" value="TPR-like"/>
    <property type="match status" value="1"/>
</dbReference>
<feature type="signal peptide" evidence="3">
    <location>
        <begin position="1"/>
        <end position="23"/>
    </location>
</feature>
<feature type="region of interest" description="Disordered" evidence="2">
    <location>
        <begin position="221"/>
        <end position="282"/>
    </location>
</feature>
<comment type="caution">
    <text evidence="4">The sequence shown here is derived from an EMBL/GenBank/DDBJ whole genome shotgun (WGS) entry which is preliminary data.</text>
</comment>
<dbReference type="SMART" id="SM00028">
    <property type="entry name" value="TPR"/>
    <property type="match status" value="2"/>
</dbReference>
<keyword evidence="3" id="KW-0732">Signal</keyword>
<reference evidence="4" key="1">
    <citation type="submission" date="2020-10" db="EMBL/GenBank/DDBJ databases">
        <authorList>
            <person name="Gilroy R."/>
        </authorList>
    </citation>
    <scope>NUCLEOTIDE SEQUENCE</scope>
    <source>
        <strain evidence="4">14700</strain>
    </source>
</reference>
<sequence>MKRQFLLKILILLILLSSCSTLSDEERVQSYINKAYGLEGEEAAELYLEGLQDIESPELYYNLAYSYLEAKEYDKAVETASAALLKYPGRLRFMYLRAFAYKAAGKYYSYEKALNTILLFDPGNDEIKDMLLQHYLDTGRKNEAAALAPSVLERHPDSQNAIKALAYVSPFFKAIAAEETAKEPVSEPWDKGFEIFSPIRLLEGDGLLGDADEYKALIEENRRKEQAATEAETDAEENSDEESAETDEDTTDETEDADDFQSPSEEDNAEASDTEEESEPSL</sequence>
<evidence type="ECO:0000256" key="2">
    <source>
        <dbReference type="SAM" id="MobiDB-lite"/>
    </source>
</evidence>
<dbReference type="Proteomes" id="UP000810292">
    <property type="component" value="Unassembled WGS sequence"/>
</dbReference>
<feature type="chain" id="PRO_5039105493" description="Tetratricopeptide repeat protein" evidence="3">
    <location>
        <begin position="24"/>
        <end position="282"/>
    </location>
</feature>